<dbReference type="Proteomes" id="UP000559256">
    <property type="component" value="Unassembled WGS sequence"/>
</dbReference>
<feature type="region of interest" description="Disordered" evidence="6">
    <location>
        <begin position="1"/>
        <end position="46"/>
    </location>
</feature>
<dbReference type="Gene3D" id="1.10.3630.10">
    <property type="entry name" value="yeast vps74-n-term truncation variant domain like"/>
    <property type="match status" value="1"/>
</dbReference>
<feature type="region of interest" description="Disordered" evidence="6">
    <location>
        <begin position="315"/>
        <end position="338"/>
    </location>
</feature>
<dbReference type="GO" id="GO:0007030">
    <property type="term" value="P:Golgi organization"/>
    <property type="evidence" value="ECO:0007669"/>
    <property type="project" value="TreeGrafter"/>
</dbReference>
<dbReference type="GO" id="GO:0043001">
    <property type="term" value="P:Golgi to plasma membrane protein transport"/>
    <property type="evidence" value="ECO:0007669"/>
    <property type="project" value="TreeGrafter"/>
</dbReference>
<dbReference type="GO" id="GO:0005802">
    <property type="term" value="C:trans-Golgi network"/>
    <property type="evidence" value="ECO:0007669"/>
    <property type="project" value="TreeGrafter"/>
</dbReference>
<keyword evidence="8" id="KW-1185">Reference proteome</keyword>
<evidence type="ECO:0000256" key="3">
    <source>
        <dbReference type="ARBA" id="ARBA00023034"/>
    </source>
</evidence>
<proteinExistence type="inferred from homology"/>
<evidence type="ECO:0000256" key="5">
    <source>
        <dbReference type="ARBA" id="ARBA00023136"/>
    </source>
</evidence>
<evidence type="ECO:0000256" key="2">
    <source>
        <dbReference type="ARBA" id="ARBA00007284"/>
    </source>
</evidence>
<dbReference type="Pfam" id="PF05719">
    <property type="entry name" value="GPP34"/>
    <property type="match status" value="1"/>
</dbReference>
<dbReference type="InterPro" id="IPR008628">
    <property type="entry name" value="GPP34-like"/>
</dbReference>
<dbReference type="GO" id="GO:0048194">
    <property type="term" value="P:Golgi vesicle budding"/>
    <property type="evidence" value="ECO:0007669"/>
    <property type="project" value="TreeGrafter"/>
</dbReference>
<evidence type="ECO:0000256" key="4">
    <source>
        <dbReference type="ARBA" id="ARBA00023121"/>
    </source>
</evidence>
<evidence type="ECO:0008006" key="9">
    <source>
        <dbReference type="Google" id="ProtNLM"/>
    </source>
</evidence>
<dbReference type="GO" id="GO:0000139">
    <property type="term" value="C:Golgi membrane"/>
    <property type="evidence" value="ECO:0007669"/>
    <property type="project" value="UniProtKB-SubCell"/>
</dbReference>
<comment type="subcellular location">
    <subcellularLocation>
        <location evidence="1">Golgi apparatus membrane</location>
        <topology evidence="1">Peripheral membrane protein</topology>
        <orientation evidence="1">Cytoplasmic side</orientation>
    </subcellularLocation>
</comment>
<dbReference type="GO" id="GO:0070273">
    <property type="term" value="F:phosphatidylinositol-4-phosphate binding"/>
    <property type="evidence" value="ECO:0007669"/>
    <property type="project" value="InterPro"/>
</dbReference>
<protein>
    <recommendedName>
        <fullName evidence="9">GPP34-domain-containing protein</fullName>
    </recommendedName>
</protein>
<dbReference type="InterPro" id="IPR038261">
    <property type="entry name" value="GPP34-like_sf"/>
</dbReference>
<keyword evidence="5" id="KW-0472">Membrane</keyword>
<dbReference type="PANTHER" id="PTHR12704:SF2">
    <property type="entry name" value="GOLGI PHOSPHOPROTEIN 3 HOMOLOG SAURON"/>
    <property type="match status" value="1"/>
</dbReference>
<name>A0A8H5GNJ9_9AGAR</name>
<evidence type="ECO:0000256" key="1">
    <source>
        <dbReference type="ARBA" id="ARBA00004255"/>
    </source>
</evidence>
<accession>A0A8H5GNJ9</accession>
<dbReference type="GO" id="GO:0005829">
    <property type="term" value="C:cytosol"/>
    <property type="evidence" value="ECO:0007669"/>
    <property type="project" value="TreeGrafter"/>
</dbReference>
<comment type="caution">
    <text evidence="7">The sequence shown here is derived from an EMBL/GenBank/DDBJ whole genome shotgun (WGS) entry which is preliminary data.</text>
</comment>
<organism evidence="7 8">
    <name type="scientific">Tetrapyrgos nigripes</name>
    <dbReference type="NCBI Taxonomy" id="182062"/>
    <lineage>
        <taxon>Eukaryota</taxon>
        <taxon>Fungi</taxon>
        <taxon>Dikarya</taxon>
        <taxon>Basidiomycota</taxon>
        <taxon>Agaricomycotina</taxon>
        <taxon>Agaricomycetes</taxon>
        <taxon>Agaricomycetidae</taxon>
        <taxon>Agaricales</taxon>
        <taxon>Marasmiineae</taxon>
        <taxon>Marasmiaceae</taxon>
        <taxon>Tetrapyrgos</taxon>
    </lineage>
</organism>
<comment type="similarity">
    <text evidence="2">Belongs to the GOLPH3/VPS74 family.</text>
</comment>
<evidence type="ECO:0000256" key="6">
    <source>
        <dbReference type="SAM" id="MobiDB-lite"/>
    </source>
</evidence>
<keyword evidence="4" id="KW-0446">Lipid-binding</keyword>
<dbReference type="GO" id="GO:0006890">
    <property type="term" value="P:retrograde vesicle-mediated transport, Golgi to endoplasmic reticulum"/>
    <property type="evidence" value="ECO:0007669"/>
    <property type="project" value="TreeGrafter"/>
</dbReference>
<dbReference type="PANTHER" id="PTHR12704">
    <property type="entry name" value="TRANS-GOLGI PROTEIN GMX33"/>
    <property type="match status" value="1"/>
</dbReference>
<dbReference type="OrthoDB" id="2189106at2759"/>
<evidence type="ECO:0000313" key="7">
    <source>
        <dbReference type="EMBL" id="KAF5368084.1"/>
    </source>
</evidence>
<feature type="compositionally biased region" description="Low complexity" evidence="6">
    <location>
        <begin position="35"/>
        <end position="46"/>
    </location>
</feature>
<dbReference type="EMBL" id="JAACJM010000017">
    <property type="protein sequence ID" value="KAF5368084.1"/>
    <property type="molecule type" value="Genomic_DNA"/>
</dbReference>
<keyword evidence="3" id="KW-0333">Golgi apparatus</keyword>
<reference evidence="7 8" key="1">
    <citation type="journal article" date="2020" name="ISME J.">
        <title>Uncovering the hidden diversity of litter-decomposition mechanisms in mushroom-forming fungi.</title>
        <authorList>
            <person name="Floudas D."/>
            <person name="Bentzer J."/>
            <person name="Ahren D."/>
            <person name="Johansson T."/>
            <person name="Persson P."/>
            <person name="Tunlid A."/>
        </authorList>
    </citation>
    <scope>NUCLEOTIDE SEQUENCE [LARGE SCALE GENOMIC DNA]</scope>
    <source>
        <strain evidence="7 8">CBS 291.85</strain>
    </source>
</reference>
<evidence type="ECO:0000313" key="8">
    <source>
        <dbReference type="Proteomes" id="UP000559256"/>
    </source>
</evidence>
<sequence length="384" mass="42186">MSSFPSLSRRRTHTETDSSSTVIGDEEPRFRLVRTPTDSTSTSSMDSKIFSGPKILQDIVASKDGEKVPQLTIMEELLLLGINDKGHLSLRNEHLSSVLRCSILMELALRRRIALIPHQSRWRVPVSELVVEVIDDGLTSEPILDETLKMMKAVQTPLGAQAGVEKTSVKNWISLLSSEGWDVEVGTGYQLKQVRERLMKGLVDKGVLRSDTRNYLLFKTAAHPIADHTTKSDLIIRVARFLTASTFSGAALGEDSSNIRCPILRLVCLVCAAYTAGVLDHALSAANVGDEQHESALDRADQILVEFGCWPFGSPGPSSTPRLDRRKQAGRGSTPGAGDSRKFIGWLLQEVKSEIVQWSGGEDEDKDFGFELVAGVLEVFSKLD</sequence>
<dbReference type="GO" id="GO:0031985">
    <property type="term" value="C:Golgi cisterna"/>
    <property type="evidence" value="ECO:0007669"/>
    <property type="project" value="TreeGrafter"/>
</dbReference>
<gene>
    <name evidence="7" type="ORF">D9758_004430</name>
</gene>
<dbReference type="AlphaFoldDB" id="A0A8H5GNJ9"/>